<comment type="caution">
    <text evidence="2">The sequence shown here is derived from an EMBL/GenBank/DDBJ whole genome shotgun (WGS) entry which is preliminary data.</text>
</comment>
<gene>
    <name evidence="2" type="ORF">DR950_12260</name>
</gene>
<keyword evidence="3" id="KW-1185">Reference proteome</keyword>
<accession>A0A372ZSL1</accession>
<dbReference type="RefSeq" id="WP_117487037.1">
    <property type="nucleotide sequence ID" value="NZ_QVIG01000001.1"/>
</dbReference>
<dbReference type="Proteomes" id="UP000263377">
    <property type="component" value="Unassembled WGS sequence"/>
</dbReference>
<evidence type="ECO:0000256" key="1">
    <source>
        <dbReference type="SAM" id="Phobius"/>
    </source>
</evidence>
<dbReference type="AlphaFoldDB" id="A0A372ZSL1"/>
<keyword evidence="1" id="KW-0812">Transmembrane</keyword>
<sequence>MTTSRTHPRPAEAAVLLTVLGLLVLEEIALGMAEEEDRPVIGGILIGASGTGLLVVGAVLLSRWIDLRRPLPLPPPGPNGREYSARALEGFPMEAVRPILLAENAPQLGHLYSAWMLARAGRPAPWIARRLAIPPDAAQLLVDAARTARLDQRR</sequence>
<protein>
    <submittedName>
        <fullName evidence="2">Uncharacterized protein</fullName>
    </submittedName>
</protein>
<evidence type="ECO:0000313" key="2">
    <source>
        <dbReference type="EMBL" id="RGD58452.1"/>
    </source>
</evidence>
<feature type="transmembrane region" description="Helical" evidence="1">
    <location>
        <begin position="43"/>
        <end position="61"/>
    </location>
</feature>
<evidence type="ECO:0000313" key="3">
    <source>
        <dbReference type="Proteomes" id="UP000263377"/>
    </source>
</evidence>
<proteinExistence type="predicted"/>
<reference evidence="2 3" key="1">
    <citation type="submission" date="2018-08" db="EMBL/GenBank/DDBJ databases">
        <title>Diversity &amp; Physiological Properties of Lignin-Decomposing Actinobacteria from Soil.</title>
        <authorList>
            <person name="Roh S.G."/>
            <person name="Kim S.B."/>
        </authorList>
    </citation>
    <scope>NUCLEOTIDE SEQUENCE [LARGE SCALE GENOMIC DNA]</scope>
    <source>
        <strain evidence="2 3">MMS17-GH009</strain>
    </source>
</reference>
<keyword evidence="1" id="KW-0472">Membrane</keyword>
<dbReference type="EMBL" id="QVIG01000001">
    <property type="protein sequence ID" value="RGD58452.1"/>
    <property type="molecule type" value="Genomic_DNA"/>
</dbReference>
<name>A0A372ZSL1_9ACTN</name>
<keyword evidence="1" id="KW-1133">Transmembrane helix</keyword>
<organism evidence="2 3">
    <name type="scientific">Kitasatospora xanthocidica</name>
    <dbReference type="NCBI Taxonomy" id="83382"/>
    <lineage>
        <taxon>Bacteria</taxon>
        <taxon>Bacillati</taxon>
        <taxon>Actinomycetota</taxon>
        <taxon>Actinomycetes</taxon>
        <taxon>Kitasatosporales</taxon>
        <taxon>Streptomycetaceae</taxon>
        <taxon>Kitasatospora</taxon>
    </lineage>
</organism>